<dbReference type="GO" id="GO:0016491">
    <property type="term" value="F:oxidoreductase activity"/>
    <property type="evidence" value="ECO:0007669"/>
    <property type="project" value="InterPro"/>
</dbReference>
<dbReference type="EMBL" id="JFBX01000757">
    <property type="protein sequence ID" value="KXH29280.1"/>
    <property type="molecule type" value="Genomic_DNA"/>
</dbReference>
<evidence type="ECO:0000313" key="2">
    <source>
        <dbReference type="EMBL" id="KXH29280.1"/>
    </source>
</evidence>
<evidence type="ECO:0000313" key="3">
    <source>
        <dbReference type="Proteomes" id="UP000070328"/>
    </source>
</evidence>
<accession>A0A135S030</accession>
<dbReference type="InterPro" id="IPR013154">
    <property type="entry name" value="ADH-like_N"/>
</dbReference>
<comment type="caution">
    <text evidence="2">The sequence shown here is derived from an EMBL/GenBank/DDBJ whole genome shotgun (WGS) entry which is preliminary data.</text>
</comment>
<dbReference type="InterPro" id="IPR011032">
    <property type="entry name" value="GroES-like_sf"/>
</dbReference>
<dbReference type="PANTHER" id="PTHR11695">
    <property type="entry name" value="ALCOHOL DEHYDROGENASE RELATED"/>
    <property type="match status" value="1"/>
</dbReference>
<dbReference type="GO" id="GO:0005739">
    <property type="term" value="C:mitochondrion"/>
    <property type="evidence" value="ECO:0007669"/>
    <property type="project" value="TreeGrafter"/>
</dbReference>
<organism evidence="2 3">
    <name type="scientific">Colletotrichum simmondsii</name>
    <dbReference type="NCBI Taxonomy" id="703756"/>
    <lineage>
        <taxon>Eukaryota</taxon>
        <taxon>Fungi</taxon>
        <taxon>Dikarya</taxon>
        <taxon>Ascomycota</taxon>
        <taxon>Pezizomycotina</taxon>
        <taxon>Sordariomycetes</taxon>
        <taxon>Hypocreomycetidae</taxon>
        <taxon>Glomerellales</taxon>
        <taxon>Glomerellaceae</taxon>
        <taxon>Colletotrichum</taxon>
        <taxon>Colletotrichum acutatum species complex</taxon>
    </lineage>
</organism>
<dbReference type="PANTHER" id="PTHR11695:SF294">
    <property type="entry name" value="RETICULON-4-INTERACTING PROTEIN 1, MITOCHONDRIAL"/>
    <property type="match status" value="1"/>
</dbReference>
<proteinExistence type="predicted"/>
<dbReference type="Gene3D" id="3.90.180.10">
    <property type="entry name" value="Medium-chain alcohol dehydrogenases, catalytic domain"/>
    <property type="match status" value="1"/>
</dbReference>
<gene>
    <name evidence="2" type="ORF">CSIM01_01008</name>
</gene>
<evidence type="ECO:0000259" key="1">
    <source>
        <dbReference type="SMART" id="SM00829"/>
    </source>
</evidence>
<protein>
    <submittedName>
        <fullName evidence="2">Zinc-binding oxidoreductase</fullName>
    </submittedName>
</protein>
<dbReference type="InterPro" id="IPR036291">
    <property type="entry name" value="NAD(P)-bd_dom_sf"/>
</dbReference>
<dbReference type="CDD" id="cd08267">
    <property type="entry name" value="MDR1"/>
    <property type="match status" value="1"/>
</dbReference>
<sequence length="210" mass="22523">MEVMRAWQYSKVGRLEENLQLKTDIPRPTAATLQEDQVLVQVLYSSLNPADLKHAELGLFTKLKTGFPATPGCDFCGRVQAVHPSNTTFKSDDVVFGCFGHPMKEGPLADYLVVSTKVCVHVPQGVLPNEAAGIGGAGLTAYQSIVPFVQKGQKVFINGGSGGVGLFAIQIARARGIDVTVSCSTRNKTLCEELGARVIDYTQGDLINVL</sequence>
<dbReference type="Proteomes" id="UP000070328">
    <property type="component" value="Unassembled WGS sequence"/>
</dbReference>
<dbReference type="SUPFAM" id="SSF51735">
    <property type="entry name" value="NAD(P)-binding Rossmann-fold domains"/>
    <property type="match status" value="1"/>
</dbReference>
<dbReference type="AlphaFoldDB" id="A0A135S030"/>
<name>A0A135S030_9PEZI</name>
<keyword evidence="3" id="KW-1185">Reference proteome</keyword>
<dbReference type="SUPFAM" id="SSF50129">
    <property type="entry name" value="GroES-like"/>
    <property type="match status" value="1"/>
</dbReference>
<dbReference type="InterPro" id="IPR050700">
    <property type="entry name" value="YIM1/Zinc_Alcohol_DH_Fams"/>
</dbReference>
<dbReference type="Pfam" id="PF08240">
    <property type="entry name" value="ADH_N"/>
    <property type="match status" value="1"/>
</dbReference>
<reference evidence="2 3" key="1">
    <citation type="submission" date="2014-02" db="EMBL/GenBank/DDBJ databases">
        <title>The genome sequence of Colletotrichum simmondsii CBS122122.</title>
        <authorList>
            <person name="Baroncelli R."/>
            <person name="Thon M.R."/>
        </authorList>
    </citation>
    <scope>NUCLEOTIDE SEQUENCE [LARGE SCALE GENOMIC DNA]</scope>
    <source>
        <strain evidence="2 3">CBS122122</strain>
    </source>
</reference>
<dbReference type="SMART" id="SM00829">
    <property type="entry name" value="PKS_ER"/>
    <property type="match status" value="1"/>
</dbReference>
<feature type="domain" description="Enoyl reductase (ER)" evidence="1">
    <location>
        <begin position="13"/>
        <end position="210"/>
    </location>
</feature>
<dbReference type="InterPro" id="IPR020843">
    <property type="entry name" value="ER"/>
</dbReference>
<dbReference type="Gene3D" id="3.40.50.720">
    <property type="entry name" value="NAD(P)-binding Rossmann-like Domain"/>
    <property type="match status" value="1"/>
</dbReference>